<dbReference type="OrthoDB" id="9807883at2"/>
<sequence>MTYSPATQDQLLAIRVNAGIADLAASERFSAAEPDMVEAIVEGIGAFAAGEWAPLNRVGDLEGAKLENGVVRLPGGFAEAYADYVAQGWNAIAGPAEFGGQGLPFTLACNVLENLGTANMAFSLLPMLSVGAIEALEHHGSEAQKAAYLPKLVSGEWSGTMNLTEPQAGSDLGALRTAATPIESGEHAGKYRIAGQKIFITFGEHDLAENIIHLVLARLPDAPEGSRGISLFLVPKYHVNDDGSLGPKNDVRCVSLEHKLGINASPTCVMSYGDNGECIGELVGAENRGLMAMFTMMNNARINVGNQGVQIGERATQAALAYARERVQSARAGSPDKTPVAIIEHPDVRRMLLRMKALTEGARALLYYTAGQVDRGTLGDEAADRRGDVLVPLIKAWGTDVGVEVASLGVQVHGGMGFIEETGAAQHYRDVRIAPIYEGTNGIQAADLVMRKLGLENGAVFAALMADIARDATSDEPTLAALANDCAAVGEWMRDTASLDDRLAGSVPFCTMSAVAVAGWQLLRQLRAVESGEAPGLAAAKRASVRFFLDRLVAEAAGLKASAMAGAEPLYALTSEQLAG</sequence>
<dbReference type="Pfam" id="PF02771">
    <property type="entry name" value="Acyl-CoA_dh_N"/>
    <property type="match status" value="1"/>
</dbReference>
<evidence type="ECO:0000256" key="3">
    <source>
        <dbReference type="ARBA" id="ARBA00022630"/>
    </source>
</evidence>
<name>A0A4Q2KHT5_9SPHN</name>
<organism evidence="15 16">
    <name type="scientific">Pelagerythrobacter rhizovicinus</name>
    <dbReference type="NCBI Taxonomy" id="2268576"/>
    <lineage>
        <taxon>Bacteria</taxon>
        <taxon>Pseudomonadati</taxon>
        <taxon>Pseudomonadota</taxon>
        <taxon>Alphaproteobacteria</taxon>
        <taxon>Sphingomonadales</taxon>
        <taxon>Erythrobacteraceae</taxon>
        <taxon>Pelagerythrobacter</taxon>
    </lineage>
</organism>
<gene>
    <name evidence="15" type="ORF">ETX26_12635</name>
</gene>
<dbReference type="PANTHER" id="PTHR42803:SF1">
    <property type="entry name" value="BROAD-SPECIFICITY LINEAR ACYL-COA DEHYDROGENASE FADE5"/>
    <property type="match status" value="1"/>
</dbReference>
<feature type="domain" description="Acyl-CoA dehydrogenase/oxidase C-terminal" evidence="11">
    <location>
        <begin position="287"/>
        <end position="451"/>
    </location>
</feature>
<dbReference type="InterPro" id="IPR006091">
    <property type="entry name" value="Acyl-CoA_Oxase/DH_mid-dom"/>
</dbReference>
<evidence type="ECO:0000256" key="5">
    <source>
        <dbReference type="ARBA" id="ARBA00023002"/>
    </source>
</evidence>
<evidence type="ECO:0000256" key="10">
    <source>
        <dbReference type="RuleBase" id="RU362125"/>
    </source>
</evidence>
<evidence type="ECO:0000313" key="15">
    <source>
        <dbReference type="EMBL" id="RXZ64715.1"/>
    </source>
</evidence>
<evidence type="ECO:0000256" key="2">
    <source>
        <dbReference type="ARBA" id="ARBA00009347"/>
    </source>
</evidence>
<dbReference type="Gene3D" id="2.40.110.10">
    <property type="entry name" value="Butyryl-CoA Dehydrogenase, subunit A, domain 2"/>
    <property type="match status" value="1"/>
</dbReference>
<comment type="function">
    <text evidence="7">Involved in the assimilation of dimethylsulphoniopropionate (DMSP), an important compound in the fixation of carbon in marine phytoplankton, by mediating the conversion of 3-(methylthio)propanoyl-CoA (MMPA-CoA) to 3-(methylthio)acryloyl-CoA (MTA-CoA).</text>
</comment>
<reference evidence="15 16" key="1">
    <citation type="submission" date="2019-01" db="EMBL/GenBank/DDBJ databases">
        <title>Altererythrobacter rhizovicinus sp. nov., isolated from the rhizosphere soil of Haloxylon ammodendron.</title>
        <authorList>
            <person name="Li H.-P."/>
            <person name="Gou J.-Y."/>
            <person name="Yao D."/>
            <person name="Han Q.-Q."/>
            <person name="Shao K.-Z."/>
            <person name="Zhao Q."/>
            <person name="Zhang J.-L."/>
        </authorList>
    </citation>
    <scope>NUCLEOTIDE SEQUENCE [LARGE SCALE GENOMIC DNA]</scope>
    <source>
        <strain evidence="15 16">AY-3R</strain>
    </source>
</reference>
<evidence type="ECO:0000256" key="6">
    <source>
        <dbReference type="ARBA" id="ARBA00051388"/>
    </source>
</evidence>
<evidence type="ECO:0000259" key="13">
    <source>
        <dbReference type="Pfam" id="PF02771"/>
    </source>
</evidence>
<dbReference type="SUPFAM" id="SSF47203">
    <property type="entry name" value="Acyl-CoA dehydrogenase C-terminal domain-like"/>
    <property type="match status" value="1"/>
</dbReference>
<dbReference type="InterPro" id="IPR009100">
    <property type="entry name" value="AcylCoA_DH/oxidase_NM_dom_sf"/>
</dbReference>
<evidence type="ECO:0000256" key="9">
    <source>
        <dbReference type="ARBA" id="ARBA00069043"/>
    </source>
</evidence>
<protein>
    <recommendedName>
        <fullName evidence="9">3-methylmercaptopropionyl-CoA dehydrogenase</fullName>
        <ecNumber evidence="8">1.3.99.41</ecNumber>
    </recommendedName>
</protein>
<evidence type="ECO:0000313" key="16">
    <source>
        <dbReference type="Proteomes" id="UP000293623"/>
    </source>
</evidence>
<dbReference type="Proteomes" id="UP000293623">
    <property type="component" value="Unassembled WGS sequence"/>
</dbReference>
<keyword evidence="5 10" id="KW-0560">Oxidoreductase</keyword>
<dbReference type="InterPro" id="IPR046373">
    <property type="entry name" value="Acyl-CoA_Oxase/DH_mid-dom_sf"/>
</dbReference>
<comment type="cofactor">
    <cofactor evidence="1 10">
        <name>FAD</name>
        <dbReference type="ChEBI" id="CHEBI:57692"/>
    </cofactor>
</comment>
<dbReference type="InterPro" id="IPR036250">
    <property type="entry name" value="AcylCo_DH-like_C"/>
</dbReference>
<keyword evidence="16" id="KW-1185">Reference proteome</keyword>
<dbReference type="Pfam" id="PF12806">
    <property type="entry name" value="Acyl-CoA_dh_C"/>
    <property type="match status" value="1"/>
</dbReference>
<feature type="domain" description="Acetyl-CoA dehydrogenase-like C-terminal" evidence="14">
    <location>
        <begin position="478"/>
        <end position="573"/>
    </location>
</feature>
<evidence type="ECO:0000259" key="12">
    <source>
        <dbReference type="Pfam" id="PF02770"/>
    </source>
</evidence>
<dbReference type="Gene3D" id="1.20.140.10">
    <property type="entry name" value="Butyryl-CoA Dehydrogenase, subunit A, domain 3"/>
    <property type="match status" value="1"/>
</dbReference>
<dbReference type="FunFam" id="2.40.110.10:FF:000031">
    <property type="entry name" value="Acyl-CoA dehydrogenase, putative"/>
    <property type="match status" value="1"/>
</dbReference>
<feature type="domain" description="Acyl-CoA dehydrogenase/oxidase N-terminal" evidence="13">
    <location>
        <begin position="78"/>
        <end position="156"/>
    </location>
</feature>
<feature type="domain" description="Acyl-CoA oxidase/dehydrogenase middle" evidence="12">
    <location>
        <begin position="161"/>
        <end position="271"/>
    </location>
</feature>
<comment type="similarity">
    <text evidence="2 10">Belongs to the acyl-CoA dehydrogenase family.</text>
</comment>
<evidence type="ECO:0000256" key="1">
    <source>
        <dbReference type="ARBA" id="ARBA00001974"/>
    </source>
</evidence>
<dbReference type="InterPro" id="IPR025878">
    <property type="entry name" value="Acyl-CoA_dh-like_C_dom"/>
</dbReference>
<keyword evidence="3 10" id="KW-0285">Flavoprotein</keyword>
<dbReference type="InterPro" id="IPR037069">
    <property type="entry name" value="AcylCoA_DH/ox_N_sf"/>
</dbReference>
<dbReference type="RefSeq" id="WP_129525021.1">
    <property type="nucleotide sequence ID" value="NZ_SDPV01000002.1"/>
</dbReference>
<dbReference type="SUPFAM" id="SSF56645">
    <property type="entry name" value="Acyl-CoA dehydrogenase NM domain-like"/>
    <property type="match status" value="1"/>
</dbReference>
<proteinExistence type="inferred from homology"/>
<keyword evidence="4 10" id="KW-0274">FAD</keyword>
<comment type="caution">
    <text evidence="15">The sequence shown here is derived from an EMBL/GenBank/DDBJ whole genome shotgun (WGS) entry which is preliminary data.</text>
</comment>
<accession>A0A4Q2KHT5</accession>
<dbReference type="InterPro" id="IPR009075">
    <property type="entry name" value="AcylCo_DH/oxidase_C"/>
</dbReference>
<dbReference type="Pfam" id="PF02770">
    <property type="entry name" value="Acyl-CoA_dh_M"/>
    <property type="match status" value="1"/>
</dbReference>
<evidence type="ECO:0000256" key="4">
    <source>
        <dbReference type="ARBA" id="ARBA00022827"/>
    </source>
</evidence>
<dbReference type="EMBL" id="SDPV01000002">
    <property type="protein sequence ID" value="RXZ64715.1"/>
    <property type="molecule type" value="Genomic_DNA"/>
</dbReference>
<dbReference type="EC" id="1.3.99.41" evidence="8"/>
<dbReference type="GO" id="GO:0050660">
    <property type="term" value="F:flavin adenine dinucleotide binding"/>
    <property type="evidence" value="ECO:0007669"/>
    <property type="project" value="InterPro"/>
</dbReference>
<comment type="catalytic activity">
    <reaction evidence="6">
        <text>3-(methylsulfanyl)propanoyl-CoA + oxidized [electron-transfer flavoprotein] + H(+) = 3-(methylsulfanyl)acryloyl-CoA + reduced [electron-transfer flavoprotein]</text>
        <dbReference type="Rhea" id="RHEA:52612"/>
        <dbReference type="Rhea" id="RHEA-COMP:10685"/>
        <dbReference type="Rhea" id="RHEA-COMP:10686"/>
        <dbReference type="ChEBI" id="CHEBI:15378"/>
        <dbReference type="ChEBI" id="CHEBI:57692"/>
        <dbReference type="ChEBI" id="CHEBI:58307"/>
        <dbReference type="ChEBI" id="CHEBI:82815"/>
        <dbReference type="ChEBI" id="CHEBI:84994"/>
        <dbReference type="EC" id="1.3.99.41"/>
    </reaction>
    <physiologicalReaction direction="left-to-right" evidence="6">
        <dbReference type="Rhea" id="RHEA:52613"/>
    </physiologicalReaction>
</comment>
<dbReference type="GO" id="GO:0016627">
    <property type="term" value="F:oxidoreductase activity, acting on the CH-CH group of donors"/>
    <property type="evidence" value="ECO:0007669"/>
    <property type="project" value="InterPro"/>
</dbReference>
<evidence type="ECO:0000256" key="8">
    <source>
        <dbReference type="ARBA" id="ARBA00066694"/>
    </source>
</evidence>
<dbReference type="InterPro" id="IPR013786">
    <property type="entry name" value="AcylCoA_DH/ox_N"/>
</dbReference>
<evidence type="ECO:0000259" key="11">
    <source>
        <dbReference type="Pfam" id="PF00441"/>
    </source>
</evidence>
<dbReference type="AlphaFoldDB" id="A0A4Q2KHT5"/>
<evidence type="ECO:0000259" key="14">
    <source>
        <dbReference type="Pfam" id="PF12806"/>
    </source>
</evidence>
<dbReference type="Pfam" id="PF00441">
    <property type="entry name" value="Acyl-CoA_dh_1"/>
    <property type="match status" value="1"/>
</dbReference>
<dbReference type="PANTHER" id="PTHR42803">
    <property type="entry name" value="ACYL-COA DEHYDROGENASE"/>
    <property type="match status" value="1"/>
</dbReference>
<evidence type="ECO:0000256" key="7">
    <source>
        <dbReference type="ARBA" id="ARBA00058683"/>
    </source>
</evidence>
<dbReference type="Gene3D" id="1.10.540.10">
    <property type="entry name" value="Acyl-CoA dehydrogenase/oxidase, N-terminal domain"/>
    <property type="match status" value="1"/>
</dbReference>
<dbReference type="InterPro" id="IPR052166">
    <property type="entry name" value="Diverse_Acyl-CoA_DH"/>
</dbReference>